<evidence type="ECO:0000256" key="1">
    <source>
        <dbReference type="SAM" id="MobiDB-lite"/>
    </source>
</evidence>
<proteinExistence type="predicted"/>
<dbReference type="EMBL" id="AXCR01000004">
    <property type="protein sequence ID" value="KJR88427.1"/>
    <property type="molecule type" value="Genomic_DNA"/>
</dbReference>
<dbReference type="Proteomes" id="UP000033710">
    <property type="component" value="Unassembled WGS sequence"/>
</dbReference>
<reference evidence="2 3" key="2">
    <citation type="journal article" date="2015" name="Eukaryot. Cell">
        <title>Asexual propagation of a virulent clone complex in a human and feline outbreak of sporotrichosis.</title>
        <authorList>
            <person name="Teixeira Mde M."/>
            <person name="Rodrigues A.M."/>
            <person name="Tsui C.K."/>
            <person name="de Almeida L.G."/>
            <person name="Van Diepeningen A.D."/>
            <person name="van den Ende B.G."/>
            <person name="Fernandes G.F."/>
            <person name="Kano R."/>
            <person name="Hamelin R.C."/>
            <person name="Lopes-Bezerra L.M."/>
            <person name="Vasconcelos A.T."/>
            <person name="de Hoog S."/>
            <person name="de Camargo Z.P."/>
            <person name="Felipe M.S."/>
        </authorList>
    </citation>
    <scope>NUCLEOTIDE SEQUENCE [LARGE SCALE GENOMIC DNA]</scope>
    <source>
        <strain evidence="2 3">1099-18</strain>
    </source>
</reference>
<protein>
    <submittedName>
        <fullName evidence="2">Uncharacterized protein</fullName>
    </submittedName>
</protein>
<dbReference type="VEuPathDB" id="FungiDB:SPSK_08004"/>
<feature type="compositionally biased region" description="Polar residues" evidence="1">
    <location>
        <begin position="23"/>
        <end position="35"/>
    </location>
</feature>
<dbReference type="AlphaFoldDB" id="A0A0F2MFK8"/>
<feature type="region of interest" description="Disordered" evidence="1">
    <location>
        <begin position="1"/>
        <end position="39"/>
    </location>
</feature>
<dbReference type="RefSeq" id="XP_016591103.1">
    <property type="nucleotide sequence ID" value="XM_016734656.1"/>
</dbReference>
<accession>A0A0F2MFK8</accession>
<evidence type="ECO:0000313" key="3">
    <source>
        <dbReference type="Proteomes" id="UP000033710"/>
    </source>
</evidence>
<dbReference type="KEGG" id="ssck:SPSK_08004"/>
<evidence type="ECO:0000313" key="2">
    <source>
        <dbReference type="EMBL" id="KJR88427.1"/>
    </source>
</evidence>
<comment type="caution">
    <text evidence="2">The sequence shown here is derived from an EMBL/GenBank/DDBJ whole genome shotgun (WGS) entry which is preliminary data.</text>
</comment>
<feature type="compositionally biased region" description="Basic and acidic residues" evidence="1">
    <location>
        <begin position="1"/>
        <end position="19"/>
    </location>
</feature>
<name>A0A0F2MFK8_SPOSC</name>
<reference evidence="2 3" key="1">
    <citation type="journal article" date="2014" name="BMC Genomics">
        <title>Comparative genomics of the major fungal agents of human and animal Sporotrichosis: Sporothrix schenckii and Sporothrix brasiliensis.</title>
        <authorList>
            <person name="Teixeira M.M."/>
            <person name="de Almeida L.G."/>
            <person name="Kubitschek-Barreira P."/>
            <person name="Alves F.L."/>
            <person name="Kioshima E.S."/>
            <person name="Abadio A.K."/>
            <person name="Fernandes L."/>
            <person name="Derengowski L.S."/>
            <person name="Ferreira K.S."/>
            <person name="Souza R.C."/>
            <person name="Ruiz J.C."/>
            <person name="de Andrade N.C."/>
            <person name="Paes H.C."/>
            <person name="Nicola A.M."/>
            <person name="Albuquerque P."/>
            <person name="Gerber A.L."/>
            <person name="Martins V.P."/>
            <person name="Peconick L.D."/>
            <person name="Neto A.V."/>
            <person name="Chaucanez C.B."/>
            <person name="Silva P.A."/>
            <person name="Cunha O.L."/>
            <person name="de Oliveira F.F."/>
            <person name="dos Santos T.C."/>
            <person name="Barros A.L."/>
            <person name="Soares M.A."/>
            <person name="de Oliveira L.M."/>
            <person name="Marini M.M."/>
            <person name="Villalobos-Duno H."/>
            <person name="Cunha M.M."/>
            <person name="de Hoog S."/>
            <person name="da Silveira J.F."/>
            <person name="Henrissat B."/>
            <person name="Nino-Vega G.A."/>
            <person name="Cisalpino P.S."/>
            <person name="Mora-Montes H.M."/>
            <person name="Almeida S.R."/>
            <person name="Stajich J.E."/>
            <person name="Lopes-Bezerra L.M."/>
            <person name="Vasconcelos A.T."/>
            <person name="Felipe M.S."/>
        </authorList>
    </citation>
    <scope>NUCLEOTIDE SEQUENCE [LARGE SCALE GENOMIC DNA]</scope>
    <source>
        <strain evidence="2 3">1099-18</strain>
    </source>
</reference>
<organism evidence="2 3">
    <name type="scientific">Sporothrix schenckii 1099-18</name>
    <dbReference type="NCBI Taxonomy" id="1397361"/>
    <lineage>
        <taxon>Eukaryota</taxon>
        <taxon>Fungi</taxon>
        <taxon>Dikarya</taxon>
        <taxon>Ascomycota</taxon>
        <taxon>Pezizomycotina</taxon>
        <taxon>Sordariomycetes</taxon>
        <taxon>Sordariomycetidae</taxon>
        <taxon>Ophiostomatales</taxon>
        <taxon>Ophiostomataceae</taxon>
        <taxon>Sporothrix</taxon>
    </lineage>
</organism>
<dbReference type="GeneID" id="27669933"/>
<sequence length="193" mass="21821">MKRECLNKRHQVTAKEQKARQGGNWTSGEKQSQSKLPVCKTEEGRCVEPRDDSYEVFCFEEREENKNEGGSKENSNGNKGIYQTQMELTVWSPSANGADKCDANGRNSWWRAGVFWGITRERGCSYLTGYLSGTLGRVCWIRAAVGCAEAKRSDGGGVLVARWCMEKRVEEKQKNEDLEKSGDVKMFSSYTTY</sequence>
<gene>
    <name evidence="2" type="ORF">SPSK_08004</name>
</gene>